<accession>A0AAP2DFP8</accession>
<evidence type="ECO:0000259" key="1">
    <source>
        <dbReference type="Pfam" id="PF00534"/>
    </source>
</evidence>
<protein>
    <submittedName>
        <fullName evidence="2">Glycosyltransferase</fullName>
        <ecNumber evidence="2">2.4.-.-</ecNumber>
    </submittedName>
</protein>
<dbReference type="SUPFAM" id="SSF53756">
    <property type="entry name" value="UDP-Glycosyltransferase/glycogen phosphorylase"/>
    <property type="match status" value="1"/>
</dbReference>
<evidence type="ECO:0000313" key="3">
    <source>
        <dbReference type="Proteomes" id="UP001319200"/>
    </source>
</evidence>
<name>A0AAP2DFP8_9BACT</name>
<dbReference type="AlphaFoldDB" id="A0AAP2DFP8"/>
<proteinExistence type="predicted"/>
<dbReference type="Gene3D" id="3.40.50.2000">
    <property type="entry name" value="Glycogen Phosphorylase B"/>
    <property type="match status" value="1"/>
</dbReference>
<keyword evidence="3" id="KW-1185">Reference proteome</keyword>
<dbReference type="InterPro" id="IPR050194">
    <property type="entry name" value="Glycosyltransferase_grp1"/>
</dbReference>
<dbReference type="EMBL" id="JAHESF010000001">
    <property type="protein sequence ID" value="MBT1695495.1"/>
    <property type="molecule type" value="Genomic_DNA"/>
</dbReference>
<gene>
    <name evidence="2" type="ORF">KK083_01315</name>
</gene>
<keyword evidence="2" id="KW-0808">Transferase</keyword>
<keyword evidence="2" id="KW-0328">Glycosyltransferase</keyword>
<dbReference type="EC" id="2.4.-.-" evidence="2"/>
<dbReference type="Pfam" id="PF00534">
    <property type="entry name" value="Glycos_transf_1"/>
    <property type="match status" value="1"/>
</dbReference>
<organism evidence="2 3">
    <name type="scientific">Chryseosolibacter histidini</name>
    <dbReference type="NCBI Taxonomy" id="2782349"/>
    <lineage>
        <taxon>Bacteria</taxon>
        <taxon>Pseudomonadati</taxon>
        <taxon>Bacteroidota</taxon>
        <taxon>Cytophagia</taxon>
        <taxon>Cytophagales</taxon>
        <taxon>Chryseotaleaceae</taxon>
        <taxon>Chryseosolibacter</taxon>
    </lineage>
</organism>
<reference evidence="2 3" key="1">
    <citation type="submission" date="2021-05" db="EMBL/GenBank/DDBJ databases">
        <title>A Polyphasic approach of four new species of the genus Ohtaekwangia: Ohtaekwangia histidinii sp. nov., Ohtaekwangia cretensis sp. nov., Ohtaekwangia indiensis sp. nov., Ohtaekwangia reichenbachii sp. nov. from diverse environment.</title>
        <authorList>
            <person name="Octaviana S."/>
        </authorList>
    </citation>
    <scope>NUCLEOTIDE SEQUENCE [LARGE SCALE GENOMIC DNA]</scope>
    <source>
        <strain evidence="2 3">PWU4</strain>
    </source>
</reference>
<sequence>MNILVDDSSKIAEIKRRPFLSLINDHELVHPDLVYHGISYKDAFYLDAWNGDREWFGDAERKCRQFVDSIDAKQILVATQSFLGFAMAFVLGRENVSICLHTHYAAFYAIRIAGAENDLFHVLENKIMERLKQVIIKSAKNVFLVSPASKRFFHLNGESNIQIFTPGVDTVLFKPIEKPARRSFRCLYAGRWSKDKGTGTFVELFNRVPDVNWIVIGNEADTKLPPNVQGLGTLDQHALAREIGLSDVVIFYGKWDTFGLVALEALSCGVPVLAHAESEISRIIEDKCGFSFRTVDELIGLVQILMAEKHNLKEMRSEARRTAESMTWSRSIETLMEKMNIG</sequence>
<dbReference type="RefSeq" id="WP_254159794.1">
    <property type="nucleotide sequence ID" value="NZ_JAHESF010000001.1"/>
</dbReference>
<dbReference type="Proteomes" id="UP001319200">
    <property type="component" value="Unassembled WGS sequence"/>
</dbReference>
<comment type="caution">
    <text evidence="2">The sequence shown here is derived from an EMBL/GenBank/DDBJ whole genome shotgun (WGS) entry which is preliminary data.</text>
</comment>
<feature type="domain" description="Glycosyl transferase family 1" evidence="1">
    <location>
        <begin position="184"/>
        <end position="321"/>
    </location>
</feature>
<evidence type="ECO:0000313" key="2">
    <source>
        <dbReference type="EMBL" id="MBT1695495.1"/>
    </source>
</evidence>
<dbReference type="PANTHER" id="PTHR45947">
    <property type="entry name" value="SULFOQUINOVOSYL TRANSFERASE SQD2"/>
    <property type="match status" value="1"/>
</dbReference>
<dbReference type="GO" id="GO:0016757">
    <property type="term" value="F:glycosyltransferase activity"/>
    <property type="evidence" value="ECO:0007669"/>
    <property type="project" value="UniProtKB-KW"/>
</dbReference>
<dbReference type="PANTHER" id="PTHR45947:SF3">
    <property type="entry name" value="SULFOQUINOVOSYL TRANSFERASE SQD2"/>
    <property type="match status" value="1"/>
</dbReference>
<dbReference type="InterPro" id="IPR001296">
    <property type="entry name" value="Glyco_trans_1"/>
</dbReference>